<name>A0ACB5RBE4_9CLOT</name>
<keyword evidence="2" id="KW-1185">Reference proteome</keyword>
<organism evidence="1 2">
    <name type="scientific">Inconstantimicrobium mannanitabidum</name>
    <dbReference type="NCBI Taxonomy" id="1604901"/>
    <lineage>
        <taxon>Bacteria</taxon>
        <taxon>Bacillati</taxon>
        <taxon>Bacillota</taxon>
        <taxon>Clostridia</taxon>
        <taxon>Eubacteriales</taxon>
        <taxon>Clostridiaceae</taxon>
        <taxon>Inconstantimicrobium</taxon>
    </lineage>
</organism>
<proteinExistence type="predicted"/>
<gene>
    <name evidence="1" type="ORF">rsdtw13_17910</name>
</gene>
<dbReference type="EMBL" id="BROD01000001">
    <property type="protein sequence ID" value="GKX66533.1"/>
    <property type="molecule type" value="Genomic_DNA"/>
</dbReference>
<protein>
    <submittedName>
        <fullName evidence="1">Uncharacterized protein</fullName>
    </submittedName>
</protein>
<evidence type="ECO:0000313" key="1">
    <source>
        <dbReference type="EMBL" id="GKX66533.1"/>
    </source>
</evidence>
<reference evidence="1" key="1">
    <citation type="journal article" date="2025" name="Int. J. Syst. Evol. Microbiol.">
        <title>Inconstantimicrobium mannanitabidum sp. nov., a novel member of the family Clostridiaceae isolated from anoxic soil under the treatment of reductive soil disinfestation.</title>
        <authorList>
            <person name="Ueki A."/>
            <person name="Tonouchi A."/>
            <person name="Honma S."/>
            <person name="Kaku N."/>
            <person name="Ueki K."/>
        </authorList>
    </citation>
    <scope>NUCLEOTIDE SEQUENCE</scope>
    <source>
        <strain evidence="1">TW13</strain>
    </source>
</reference>
<dbReference type="Proteomes" id="UP001058074">
    <property type="component" value="Unassembled WGS sequence"/>
</dbReference>
<sequence>MGDDWNGEFDPYGYQLVDEKLLINEEEAITIRTIFYQYVNTSVGANGLSKYLESHGIRKIPIQNGENPLLDDVVAEVIVKLVSNQS</sequence>
<comment type="caution">
    <text evidence="1">The sequence shown here is derived from an EMBL/GenBank/DDBJ whole genome shotgun (WGS) entry which is preliminary data.</text>
</comment>
<accession>A0ACB5RBE4</accession>
<evidence type="ECO:0000313" key="2">
    <source>
        <dbReference type="Proteomes" id="UP001058074"/>
    </source>
</evidence>